<dbReference type="EMBL" id="DSUH01000054">
    <property type="protein sequence ID" value="HGU31709.1"/>
    <property type="molecule type" value="Genomic_DNA"/>
</dbReference>
<gene>
    <name evidence="1" type="ORF">ENS29_02505</name>
</gene>
<dbReference type="InterPro" id="IPR001920">
    <property type="entry name" value="Asp/Glu_race"/>
</dbReference>
<accession>A0A7C4RH40</accession>
<protein>
    <submittedName>
        <fullName evidence="1">Aspartate/glutamate racemase family protein</fullName>
    </submittedName>
</protein>
<sequence length="243" mass="26729">MIFRIRRKTQSWYGETIGILILDAAYPCIPGNVGNASTFPFSVRYQEVEGASIDRLLNKRDPSLAVPFVEAAKRLRDQGVHAVTGACGFMALFQQQVAQALDIPVFLSSLLQIPFIFQITGKPIGIITANASCLTPQHFQGCNIPPDIPLVIAGMEQQSEFREAILKEKGTLDSFKIETEVVQVATKLVSQTPDIGAILLECSDLPPYAHAVQAATGLPVFDFITMIEYVHRSLVRTPYVGYM</sequence>
<comment type="caution">
    <text evidence="1">The sequence shown here is derived from an EMBL/GenBank/DDBJ whole genome shotgun (WGS) entry which is preliminary data.</text>
</comment>
<dbReference type="Gene3D" id="3.40.50.1860">
    <property type="match status" value="2"/>
</dbReference>
<evidence type="ECO:0000313" key="1">
    <source>
        <dbReference type="EMBL" id="HGU31709.1"/>
    </source>
</evidence>
<name>A0A7C4RH40_9BACT</name>
<dbReference type="AlphaFoldDB" id="A0A7C4RH40"/>
<dbReference type="GO" id="GO:0016855">
    <property type="term" value="F:racemase and epimerase activity, acting on amino acids and derivatives"/>
    <property type="evidence" value="ECO:0007669"/>
    <property type="project" value="InterPro"/>
</dbReference>
<proteinExistence type="predicted"/>
<organism evidence="1">
    <name type="scientific">Desulfatirhabdium butyrativorans</name>
    <dbReference type="NCBI Taxonomy" id="340467"/>
    <lineage>
        <taxon>Bacteria</taxon>
        <taxon>Pseudomonadati</taxon>
        <taxon>Thermodesulfobacteriota</taxon>
        <taxon>Desulfobacteria</taxon>
        <taxon>Desulfobacterales</taxon>
        <taxon>Desulfatirhabdiaceae</taxon>
        <taxon>Desulfatirhabdium</taxon>
    </lineage>
</organism>
<dbReference type="NCBIfam" id="NF005679">
    <property type="entry name" value="PRK07475.1"/>
    <property type="match status" value="1"/>
</dbReference>
<reference evidence="1" key="1">
    <citation type="journal article" date="2020" name="mSystems">
        <title>Genome- and Community-Level Interaction Insights into Carbon Utilization and Element Cycling Functions of Hydrothermarchaeota in Hydrothermal Sediment.</title>
        <authorList>
            <person name="Zhou Z."/>
            <person name="Liu Y."/>
            <person name="Xu W."/>
            <person name="Pan J."/>
            <person name="Luo Z.H."/>
            <person name="Li M."/>
        </authorList>
    </citation>
    <scope>NUCLEOTIDE SEQUENCE [LARGE SCALE GENOMIC DNA]</scope>
    <source>
        <strain evidence="1">SpSt-477</strain>
    </source>
</reference>